<dbReference type="InterPro" id="IPR036390">
    <property type="entry name" value="WH_DNA-bd_sf"/>
</dbReference>
<evidence type="ECO:0000313" key="1">
    <source>
        <dbReference type="EMBL" id="CAB4932345.1"/>
    </source>
</evidence>
<dbReference type="Pfam" id="PF11625">
    <property type="entry name" value="DUF3253"/>
    <property type="match status" value="1"/>
</dbReference>
<dbReference type="InterPro" id="IPR021660">
    <property type="entry name" value="DUF3253"/>
</dbReference>
<reference evidence="1" key="1">
    <citation type="submission" date="2020-05" db="EMBL/GenBank/DDBJ databases">
        <authorList>
            <person name="Chiriac C."/>
            <person name="Salcher M."/>
            <person name="Ghai R."/>
            <person name="Kavagutti S V."/>
        </authorList>
    </citation>
    <scope>NUCLEOTIDE SEQUENCE</scope>
</reference>
<accession>A0A6J7INP3</accession>
<name>A0A6J7INP3_9ZZZZ</name>
<sequence length="83" mass="9115">MAAPSDSRIRETIDELLDARRDGATICPSEAARALRPEGDWRGLMDDVRRVAADETAAGRLEIRQHGERVQPGAKGPIRLARP</sequence>
<dbReference type="AlphaFoldDB" id="A0A6J7INP3"/>
<dbReference type="EMBL" id="CAFBMK010000172">
    <property type="protein sequence ID" value="CAB4932345.1"/>
    <property type="molecule type" value="Genomic_DNA"/>
</dbReference>
<protein>
    <submittedName>
        <fullName evidence="1">Unannotated protein</fullName>
    </submittedName>
</protein>
<gene>
    <name evidence="1" type="ORF">UFOPK3564_02445</name>
</gene>
<dbReference type="SUPFAM" id="SSF46785">
    <property type="entry name" value="Winged helix' DNA-binding domain"/>
    <property type="match status" value="1"/>
</dbReference>
<dbReference type="InterPro" id="IPR036388">
    <property type="entry name" value="WH-like_DNA-bd_sf"/>
</dbReference>
<proteinExistence type="predicted"/>
<dbReference type="Gene3D" id="1.10.10.10">
    <property type="entry name" value="Winged helix-like DNA-binding domain superfamily/Winged helix DNA-binding domain"/>
    <property type="match status" value="1"/>
</dbReference>
<organism evidence="1">
    <name type="scientific">freshwater metagenome</name>
    <dbReference type="NCBI Taxonomy" id="449393"/>
    <lineage>
        <taxon>unclassified sequences</taxon>
        <taxon>metagenomes</taxon>
        <taxon>ecological metagenomes</taxon>
    </lineage>
</organism>